<dbReference type="InterPro" id="IPR010982">
    <property type="entry name" value="Lambda_DNA-bd_dom_sf"/>
</dbReference>
<dbReference type="GO" id="GO:0000976">
    <property type="term" value="F:transcription cis-regulatory region binding"/>
    <property type="evidence" value="ECO:0007669"/>
    <property type="project" value="TreeGrafter"/>
</dbReference>
<protein>
    <submittedName>
        <fullName evidence="5">Transcriptional regulator, LacI family</fullName>
    </submittedName>
</protein>
<dbReference type="RefSeq" id="WP_072343163.1">
    <property type="nucleotide sequence ID" value="NZ_FPKU01000002.1"/>
</dbReference>
<evidence type="ECO:0000256" key="1">
    <source>
        <dbReference type="ARBA" id="ARBA00023015"/>
    </source>
</evidence>
<dbReference type="Pfam" id="PF00356">
    <property type="entry name" value="LacI"/>
    <property type="match status" value="1"/>
</dbReference>
<accession>A0A1K2HYT8</accession>
<dbReference type="SUPFAM" id="SSF53822">
    <property type="entry name" value="Periplasmic binding protein-like I"/>
    <property type="match status" value="1"/>
</dbReference>
<organism evidence="5 6">
    <name type="scientific">Devosia enhydra</name>
    <dbReference type="NCBI Taxonomy" id="665118"/>
    <lineage>
        <taxon>Bacteria</taxon>
        <taxon>Pseudomonadati</taxon>
        <taxon>Pseudomonadota</taxon>
        <taxon>Alphaproteobacteria</taxon>
        <taxon>Hyphomicrobiales</taxon>
        <taxon>Devosiaceae</taxon>
        <taxon>Devosia</taxon>
    </lineage>
</organism>
<dbReference type="SMART" id="SM00354">
    <property type="entry name" value="HTH_LACI"/>
    <property type="match status" value="1"/>
</dbReference>
<evidence type="ECO:0000313" key="5">
    <source>
        <dbReference type="EMBL" id="SFZ85140.1"/>
    </source>
</evidence>
<dbReference type="CDD" id="cd01575">
    <property type="entry name" value="PBP1_GntR"/>
    <property type="match status" value="1"/>
</dbReference>
<evidence type="ECO:0000256" key="2">
    <source>
        <dbReference type="ARBA" id="ARBA00023125"/>
    </source>
</evidence>
<feature type="domain" description="HTH lacI-type" evidence="4">
    <location>
        <begin position="12"/>
        <end position="66"/>
    </location>
</feature>
<evidence type="ECO:0000313" key="6">
    <source>
        <dbReference type="Proteomes" id="UP000183447"/>
    </source>
</evidence>
<keyword evidence="2" id="KW-0238">DNA-binding</keyword>
<dbReference type="Gene3D" id="1.10.260.40">
    <property type="entry name" value="lambda repressor-like DNA-binding domains"/>
    <property type="match status" value="1"/>
</dbReference>
<dbReference type="InterPro" id="IPR028082">
    <property type="entry name" value="Peripla_BP_I"/>
</dbReference>
<evidence type="ECO:0000256" key="3">
    <source>
        <dbReference type="ARBA" id="ARBA00023163"/>
    </source>
</evidence>
<dbReference type="InterPro" id="IPR046335">
    <property type="entry name" value="LacI/GalR-like_sensor"/>
</dbReference>
<keyword evidence="3" id="KW-0804">Transcription</keyword>
<name>A0A1K2HYT8_9HYPH</name>
<dbReference type="STRING" id="665118.SAMN02983003_2408"/>
<dbReference type="PANTHER" id="PTHR30146">
    <property type="entry name" value="LACI-RELATED TRANSCRIPTIONAL REPRESSOR"/>
    <property type="match status" value="1"/>
</dbReference>
<dbReference type="PROSITE" id="PS00356">
    <property type="entry name" value="HTH_LACI_1"/>
    <property type="match status" value="1"/>
</dbReference>
<evidence type="ECO:0000259" key="4">
    <source>
        <dbReference type="PROSITE" id="PS50932"/>
    </source>
</evidence>
<dbReference type="Proteomes" id="UP000183447">
    <property type="component" value="Unassembled WGS sequence"/>
</dbReference>
<reference evidence="5 6" key="1">
    <citation type="submission" date="2016-11" db="EMBL/GenBank/DDBJ databases">
        <authorList>
            <person name="Jaros S."/>
            <person name="Januszkiewicz K."/>
            <person name="Wedrychowicz H."/>
        </authorList>
    </citation>
    <scope>NUCLEOTIDE SEQUENCE [LARGE SCALE GENOMIC DNA]</scope>
    <source>
        <strain evidence="5 6">ATCC 23634</strain>
    </source>
</reference>
<keyword evidence="1" id="KW-0805">Transcription regulation</keyword>
<keyword evidence="6" id="KW-1185">Reference proteome</keyword>
<sequence>MAVQRSGSGKTVRVEDVARVAGVSPITVSRALNTPDKVRPETRRKVEEAVEKTGYVINTLASSLRSGRSSMISVFIYNLRNQHFATAMQGAADAIEGSRYHILMGQSGLAASAQGELLRSVLPFQPAAMMFMGFVRSPELRETVSQLNLPVVELWDYRDDPIDMQVGISLHESGRLVAEHFIEQGFKRIAYAGRLDGRAPERLAGFREGLAAKGVEPVMVVETPDSQSVGRGRDAMAQILDAIPDCDAVFFATDTLAVGGLLEARNRGLRVPRDIAVAGCGDLEFSKQMHVPLTSVRIPAYEIGSIAGRMIRARLENGDSVRNRVLLDVSLQVRESTLRH</sequence>
<dbReference type="Pfam" id="PF13377">
    <property type="entry name" value="Peripla_BP_3"/>
    <property type="match status" value="1"/>
</dbReference>
<dbReference type="AlphaFoldDB" id="A0A1K2HYT8"/>
<dbReference type="PANTHER" id="PTHR30146:SF33">
    <property type="entry name" value="TRANSCRIPTIONAL REGULATOR"/>
    <property type="match status" value="1"/>
</dbReference>
<dbReference type="SUPFAM" id="SSF47413">
    <property type="entry name" value="lambda repressor-like DNA-binding domains"/>
    <property type="match status" value="1"/>
</dbReference>
<dbReference type="EMBL" id="FPKU01000002">
    <property type="protein sequence ID" value="SFZ85140.1"/>
    <property type="molecule type" value="Genomic_DNA"/>
</dbReference>
<gene>
    <name evidence="5" type="ORF">SAMN02983003_2408</name>
</gene>
<dbReference type="PROSITE" id="PS50932">
    <property type="entry name" value="HTH_LACI_2"/>
    <property type="match status" value="1"/>
</dbReference>
<proteinExistence type="predicted"/>
<dbReference type="InterPro" id="IPR000843">
    <property type="entry name" value="HTH_LacI"/>
</dbReference>
<dbReference type="CDD" id="cd01392">
    <property type="entry name" value="HTH_LacI"/>
    <property type="match status" value="1"/>
</dbReference>
<dbReference type="GO" id="GO:0003700">
    <property type="term" value="F:DNA-binding transcription factor activity"/>
    <property type="evidence" value="ECO:0007669"/>
    <property type="project" value="TreeGrafter"/>
</dbReference>
<dbReference type="Gene3D" id="3.40.50.2300">
    <property type="match status" value="2"/>
</dbReference>